<proteinExistence type="predicted"/>
<keyword evidence="3" id="KW-1185">Reference proteome</keyword>
<dbReference type="Proteomes" id="UP000822476">
    <property type="component" value="Unassembled WGS sequence"/>
</dbReference>
<name>A0A8S9YD22_9TREM</name>
<feature type="signal peptide" evidence="1">
    <location>
        <begin position="1"/>
        <end position="25"/>
    </location>
</feature>
<protein>
    <submittedName>
        <fullName evidence="2">Uncharacterized protein</fullName>
    </submittedName>
</protein>
<dbReference type="EMBL" id="JTDE01021944">
    <property type="protein sequence ID" value="KAF7232267.1"/>
    <property type="molecule type" value="Genomic_DNA"/>
</dbReference>
<evidence type="ECO:0000256" key="1">
    <source>
        <dbReference type="SAM" id="SignalP"/>
    </source>
</evidence>
<comment type="caution">
    <text evidence="2">The sequence shown here is derived from an EMBL/GenBank/DDBJ whole genome shotgun (WGS) entry which is preliminary data.</text>
</comment>
<reference evidence="2" key="1">
    <citation type="submission" date="2019-07" db="EMBL/GenBank/DDBJ databases">
        <title>Annotation for the trematode Paragonimus miyazaki's.</title>
        <authorList>
            <person name="Choi Y.-J."/>
        </authorList>
    </citation>
    <scope>NUCLEOTIDE SEQUENCE</scope>
    <source>
        <strain evidence="2">Japan</strain>
    </source>
</reference>
<evidence type="ECO:0000313" key="2">
    <source>
        <dbReference type="EMBL" id="KAF7232267.1"/>
    </source>
</evidence>
<feature type="chain" id="PRO_5035714299" evidence="1">
    <location>
        <begin position="26"/>
        <end position="317"/>
    </location>
</feature>
<accession>A0A8S9YD22</accession>
<organism evidence="2 3">
    <name type="scientific">Paragonimus skrjabini miyazakii</name>
    <dbReference type="NCBI Taxonomy" id="59628"/>
    <lineage>
        <taxon>Eukaryota</taxon>
        <taxon>Metazoa</taxon>
        <taxon>Spiralia</taxon>
        <taxon>Lophotrochozoa</taxon>
        <taxon>Platyhelminthes</taxon>
        <taxon>Trematoda</taxon>
        <taxon>Digenea</taxon>
        <taxon>Plagiorchiida</taxon>
        <taxon>Troglotremata</taxon>
        <taxon>Troglotrematidae</taxon>
        <taxon>Paragonimus</taxon>
    </lineage>
</organism>
<evidence type="ECO:0000313" key="3">
    <source>
        <dbReference type="Proteomes" id="UP000822476"/>
    </source>
</evidence>
<gene>
    <name evidence="2" type="ORF">EG68_10750</name>
</gene>
<dbReference type="OrthoDB" id="6269229at2759"/>
<dbReference type="AlphaFoldDB" id="A0A8S9YD22"/>
<keyword evidence="1" id="KW-0732">Signal</keyword>
<sequence length="317" mass="35829">MSSEFMDRTGVCLCLLCHYLKLLQACTQWVIATWSATTVRDVLKFTNAFQKAMNKLDTTELNALHEFLPTLQSKFQHLSLNVVSSRGLHNALHILLHTLTSNPYLPSELRDCIFEHCLDLGVPKFQRVPEELANLPIRLLHLIEGRLFSSHIRQLDSFGPDRVSVFLDSCFTVDSHRFIDLIVITLEQLSSTEGNQTVTNHLLSWLHSAVRTDNVVRICLAQQNPRRLCDLVILYPDFERCILRLFDVSQPLQPVDDVPKSSTIMSLVEVLASSLPGGYLLPAMIKKLADSEPADPNLWRTVAVRLHSTEYISAANS</sequence>